<dbReference type="EMBL" id="CP045096">
    <property type="protein sequence ID" value="QFR01648.1"/>
    <property type="molecule type" value="Genomic_DNA"/>
</dbReference>
<accession>A0A5P8KG92</accession>
<name>A0A5P8KG92_9ACTN</name>
<dbReference type="SUPFAM" id="SSF54637">
    <property type="entry name" value="Thioesterase/thiol ester dehydrase-isomerase"/>
    <property type="match status" value="1"/>
</dbReference>
<feature type="domain" description="MaoC-like" evidence="2">
    <location>
        <begin position="12"/>
        <end position="121"/>
    </location>
</feature>
<organism evidence="3 4">
    <name type="scientific">Streptomyces phaeolivaceus</name>
    <dbReference type="NCBI Taxonomy" id="2653200"/>
    <lineage>
        <taxon>Bacteria</taxon>
        <taxon>Bacillati</taxon>
        <taxon>Actinomycetota</taxon>
        <taxon>Actinomycetes</taxon>
        <taxon>Kitasatosporales</taxon>
        <taxon>Streptomycetaceae</taxon>
        <taxon>Streptomyces</taxon>
    </lineage>
</organism>
<evidence type="ECO:0000313" key="3">
    <source>
        <dbReference type="EMBL" id="QFR01648.1"/>
    </source>
</evidence>
<dbReference type="AlphaFoldDB" id="A0A5P8KG92"/>
<evidence type="ECO:0000313" key="4">
    <source>
        <dbReference type="Proteomes" id="UP000327294"/>
    </source>
</evidence>
<dbReference type="PANTHER" id="PTHR42993">
    <property type="entry name" value="MAOC-LIKE DEHYDRATASE DOMAIN-CONTAINING PROTEIN"/>
    <property type="match status" value="1"/>
</dbReference>
<dbReference type="PANTHER" id="PTHR42993:SF1">
    <property type="entry name" value="MAOC-LIKE DEHYDRATASE DOMAIN-CONTAINING PROTEIN"/>
    <property type="match status" value="1"/>
</dbReference>
<comment type="similarity">
    <text evidence="1">Belongs to the enoyl-CoA hydratase/isomerase family.</text>
</comment>
<dbReference type="InterPro" id="IPR002539">
    <property type="entry name" value="MaoC-like_dom"/>
</dbReference>
<dbReference type="CDD" id="cd03450">
    <property type="entry name" value="NodN"/>
    <property type="match status" value="1"/>
</dbReference>
<dbReference type="KEGG" id="sphv:F9278_41850"/>
<sequence length="155" mass="16644">MRIFHGIEDIERAVGSHVGWSAWHTVTQDRIDRFADATGDHQWIHVDSVKAAAGPFGTTIAHGYLTLSLVPMLVAEVYDVQGISAGVNYGANRLRFPAPVPVGSRLRAGVELVSIKPVRAGYELVDRVTVECEGGAKPACVVETVSVLVPAEEGR</sequence>
<dbReference type="InterPro" id="IPR029069">
    <property type="entry name" value="HotDog_dom_sf"/>
</dbReference>
<evidence type="ECO:0000259" key="2">
    <source>
        <dbReference type="Pfam" id="PF01575"/>
    </source>
</evidence>
<gene>
    <name evidence="3" type="ORF">F9278_41850</name>
</gene>
<protein>
    <submittedName>
        <fullName evidence="3">MaoC family dehydratase</fullName>
    </submittedName>
</protein>
<evidence type="ECO:0000256" key="1">
    <source>
        <dbReference type="ARBA" id="ARBA00005254"/>
    </source>
</evidence>
<proteinExistence type="inferred from homology"/>
<reference evidence="3 4" key="1">
    <citation type="submission" date="2019-10" db="EMBL/GenBank/DDBJ databases">
        <title>Streptomyces sp. strain GY16 isolated from leaves of Broussonetia papyrifera.</title>
        <authorList>
            <person name="Mo P."/>
        </authorList>
    </citation>
    <scope>NUCLEOTIDE SEQUENCE [LARGE SCALE GENOMIC DNA]</scope>
    <source>
        <strain evidence="3 4">GY16</strain>
    </source>
</reference>
<dbReference type="InterPro" id="IPR039375">
    <property type="entry name" value="NodN-like"/>
</dbReference>
<dbReference type="RefSeq" id="WP_152172975.1">
    <property type="nucleotide sequence ID" value="NZ_CP045096.1"/>
</dbReference>
<dbReference type="Proteomes" id="UP000327294">
    <property type="component" value="Chromosome"/>
</dbReference>
<keyword evidence="4" id="KW-1185">Reference proteome</keyword>
<dbReference type="Gene3D" id="3.10.129.10">
    <property type="entry name" value="Hotdog Thioesterase"/>
    <property type="match status" value="1"/>
</dbReference>
<dbReference type="Pfam" id="PF01575">
    <property type="entry name" value="MaoC_dehydratas"/>
    <property type="match status" value="1"/>
</dbReference>